<evidence type="ECO:0000259" key="1">
    <source>
        <dbReference type="Pfam" id="PF12673"/>
    </source>
</evidence>
<dbReference type="OrthoDB" id="1716276at2"/>
<dbReference type="Proteomes" id="UP000198897">
    <property type="component" value="Unassembled WGS sequence"/>
</dbReference>
<dbReference type="EMBL" id="FOOG01000002">
    <property type="protein sequence ID" value="SFF57585.1"/>
    <property type="molecule type" value="Genomic_DNA"/>
</dbReference>
<reference evidence="3" key="1">
    <citation type="submission" date="2016-10" db="EMBL/GenBank/DDBJ databases">
        <authorList>
            <person name="Varghese N."/>
            <person name="Submissions S."/>
        </authorList>
    </citation>
    <scope>NUCLEOTIDE SEQUENCE [LARGE SCALE GENOMIC DNA]</scope>
    <source>
        <strain evidence="3">FP5</strain>
    </source>
</reference>
<accession>A0A1I2JRI3</accession>
<name>A0A1I2JRI3_9BACI</name>
<dbReference type="Pfam" id="PF12673">
    <property type="entry name" value="SipL"/>
    <property type="match status" value="1"/>
</dbReference>
<gene>
    <name evidence="2" type="ORF">SAMN05216353_10287</name>
</gene>
<protein>
    <recommendedName>
        <fullName evidence="1">SipL SPOCS domain-containing protein</fullName>
    </recommendedName>
</protein>
<keyword evidence="3" id="KW-1185">Reference proteome</keyword>
<evidence type="ECO:0000313" key="2">
    <source>
        <dbReference type="EMBL" id="SFF57585.1"/>
    </source>
</evidence>
<dbReference type="AlphaFoldDB" id="A0A1I2JRI3"/>
<feature type="domain" description="SipL SPOCS" evidence="1">
    <location>
        <begin position="47"/>
        <end position="111"/>
    </location>
</feature>
<dbReference type="RefSeq" id="WP_089749592.1">
    <property type="nucleotide sequence ID" value="NZ_FOOG01000002.1"/>
</dbReference>
<dbReference type="InterPro" id="IPR024300">
    <property type="entry name" value="SipL_SPOCS_dom"/>
</dbReference>
<evidence type="ECO:0000313" key="3">
    <source>
        <dbReference type="Proteomes" id="UP000198897"/>
    </source>
</evidence>
<sequence length="177" mass="19296">MAGGILRDFVQIIGIADPNEFPVIDANNPSMQMAIQERLTIPDVKPDVEQINTLLIEAVVTGTRTIFTPTGVKVVIDGFLRQKVIYTALVEDQSVHSAHFEHPFCTFIDIPLNIPQGETVPSFLASLGLSLNDVLAGPVIVLIEDVEISLLDPRTISKCVIIFAYTTINDALVPFLA</sequence>
<organism evidence="2 3">
    <name type="scientific">Halobacillus alkaliphilus</name>
    <dbReference type="NCBI Taxonomy" id="396056"/>
    <lineage>
        <taxon>Bacteria</taxon>
        <taxon>Bacillati</taxon>
        <taxon>Bacillota</taxon>
        <taxon>Bacilli</taxon>
        <taxon>Bacillales</taxon>
        <taxon>Bacillaceae</taxon>
        <taxon>Halobacillus</taxon>
    </lineage>
</organism>
<proteinExistence type="predicted"/>